<sequence>MRGLQGFYRRLARNGPASLAEKAVYGVLLPFSIIYREIIRLRAYLYRRRIFSSYKAPVPVISVGNLAVGGTGKTPVVDHLIKFCLAQGRRVAVVSRGYGGKKYSGVQVVSEGKGPLLGPGQCGDEPYLLARRNPQALVLVSPKRVHAIQQAVENFGADVVLLDDGFQHLAVQRDIDIVLLDAQRPYGNGHQLPAGLLREPIAALERGDLFLLTRCNNKEERKLPVKGPVLHCRHVLADHAQTLNGEQIPLTRLAEKQGVAFAGIAEPEDFFLSLKAKGLHLVSGVPFADHCTYTESELRQLAAACHGADYLVTTEKDAVKLTALNLPLPCYQVPMALDFREQGALERFLSPIVCPEDKEL</sequence>
<keyword evidence="15" id="KW-1185">Reference proteome</keyword>
<dbReference type="GO" id="GO:0005886">
    <property type="term" value="C:plasma membrane"/>
    <property type="evidence" value="ECO:0007669"/>
    <property type="project" value="TreeGrafter"/>
</dbReference>
<dbReference type="InterPro" id="IPR027417">
    <property type="entry name" value="P-loop_NTPase"/>
</dbReference>
<evidence type="ECO:0000256" key="11">
    <source>
        <dbReference type="ARBA" id="ARBA00023098"/>
    </source>
</evidence>
<evidence type="ECO:0000256" key="1">
    <source>
        <dbReference type="ARBA" id="ARBA00002274"/>
    </source>
</evidence>
<comment type="function">
    <text evidence="1 13">Transfers the gamma-phosphate of ATP to the 4'-position of a tetraacyldisaccharide 1-phosphate intermediate (termed DS-1-P) to form tetraacyldisaccharide 1,4'-bis-phosphate (lipid IVA).</text>
</comment>
<keyword evidence="10 13" id="KW-0067">ATP-binding</keyword>
<dbReference type="EMBL" id="CP015519">
    <property type="protein sequence ID" value="APG26631.1"/>
    <property type="molecule type" value="Genomic_DNA"/>
</dbReference>
<evidence type="ECO:0000256" key="3">
    <source>
        <dbReference type="ARBA" id="ARBA00012071"/>
    </source>
</evidence>
<proteinExistence type="inferred from homology"/>
<comment type="similarity">
    <text evidence="13">Belongs to the LpxK family.</text>
</comment>
<evidence type="ECO:0000256" key="2">
    <source>
        <dbReference type="ARBA" id="ARBA00004870"/>
    </source>
</evidence>
<dbReference type="PANTHER" id="PTHR42724">
    <property type="entry name" value="TETRAACYLDISACCHARIDE 4'-KINASE"/>
    <property type="match status" value="1"/>
</dbReference>
<dbReference type="PANTHER" id="PTHR42724:SF1">
    <property type="entry name" value="TETRAACYLDISACCHARIDE 4'-KINASE, MITOCHONDRIAL-RELATED"/>
    <property type="match status" value="1"/>
</dbReference>
<keyword evidence="8 13" id="KW-0547">Nucleotide-binding</keyword>
<dbReference type="HAMAP" id="MF_00409">
    <property type="entry name" value="LpxK"/>
    <property type="match status" value="1"/>
</dbReference>
<evidence type="ECO:0000256" key="10">
    <source>
        <dbReference type="ARBA" id="ARBA00022840"/>
    </source>
</evidence>
<dbReference type="EC" id="2.7.1.130" evidence="3 13"/>
<dbReference type="GO" id="GO:0009244">
    <property type="term" value="P:lipopolysaccharide core region biosynthetic process"/>
    <property type="evidence" value="ECO:0007669"/>
    <property type="project" value="TreeGrafter"/>
</dbReference>
<evidence type="ECO:0000313" key="15">
    <source>
        <dbReference type="Proteomes" id="UP000182517"/>
    </source>
</evidence>
<gene>
    <name evidence="13" type="primary">lpxK</name>
    <name evidence="14" type="ORF">A7E78_01385</name>
</gene>
<dbReference type="AlphaFoldDB" id="A0A1L3GL66"/>
<evidence type="ECO:0000256" key="9">
    <source>
        <dbReference type="ARBA" id="ARBA00022777"/>
    </source>
</evidence>
<dbReference type="SUPFAM" id="SSF52540">
    <property type="entry name" value="P-loop containing nucleoside triphosphate hydrolases"/>
    <property type="match status" value="1"/>
</dbReference>
<dbReference type="UniPathway" id="UPA00359">
    <property type="reaction ID" value="UER00482"/>
</dbReference>
<evidence type="ECO:0000256" key="7">
    <source>
        <dbReference type="ARBA" id="ARBA00022679"/>
    </source>
</evidence>
<comment type="catalytic activity">
    <reaction evidence="13">
        <text>a lipid A disaccharide + ATP = a lipid IVA + ADP + H(+)</text>
        <dbReference type="Rhea" id="RHEA:67840"/>
        <dbReference type="ChEBI" id="CHEBI:15378"/>
        <dbReference type="ChEBI" id="CHEBI:30616"/>
        <dbReference type="ChEBI" id="CHEBI:176343"/>
        <dbReference type="ChEBI" id="CHEBI:176425"/>
        <dbReference type="ChEBI" id="CHEBI:456216"/>
        <dbReference type="EC" id="2.7.1.130"/>
    </reaction>
</comment>
<dbReference type="GO" id="GO:0005524">
    <property type="term" value="F:ATP binding"/>
    <property type="evidence" value="ECO:0007669"/>
    <property type="project" value="UniProtKB-UniRule"/>
</dbReference>
<dbReference type="RefSeq" id="WP_072282591.1">
    <property type="nucleotide sequence ID" value="NZ_CP015519.1"/>
</dbReference>
<reference evidence="14 15" key="1">
    <citation type="journal article" date="2017" name="Genome Announc.">
        <title>Complete Genome Sequences of Two Acetylene-Fermenting Pelobacter acetylenicus Strains.</title>
        <authorList>
            <person name="Sutton J.M."/>
            <person name="Baesman S.M."/>
            <person name="Fierst J.L."/>
            <person name="Poret-Peterson A.T."/>
            <person name="Oremland R.S."/>
            <person name="Dunlap D.S."/>
            <person name="Akob D.M."/>
        </authorList>
    </citation>
    <scope>NUCLEOTIDE SEQUENCE [LARGE SCALE GENOMIC DNA]</scope>
    <source>
        <strain evidence="14 15">SFB93</strain>
    </source>
</reference>
<organism evidence="14 15">
    <name type="scientific">Syntrophotalea acetylenivorans</name>
    <dbReference type="NCBI Taxonomy" id="1842532"/>
    <lineage>
        <taxon>Bacteria</taxon>
        <taxon>Pseudomonadati</taxon>
        <taxon>Thermodesulfobacteriota</taxon>
        <taxon>Desulfuromonadia</taxon>
        <taxon>Desulfuromonadales</taxon>
        <taxon>Syntrophotaleaceae</taxon>
        <taxon>Syntrophotalea</taxon>
    </lineage>
</organism>
<dbReference type="NCBIfam" id="TIGR00682">
    <property type="entry name" value="lpxK"/>
    <property type="match status" value="1"/>
</dbReference>
<dbReference type="KEGG" id="pef:A7E78_01385"/>
<keyword evidence="6 13" id="KW-0441">Lipid A biosynthesis</keyword>
<dbReference type="STRING" id="1842532.A7E78_01385"/>
<keyword evidence="11 13" id="KW-0443">Lipid metabolism</keyword>
<evidence type="ECO:0000256" key="5">
    <source>
        <dbReference type="ARBA" id="ARBA00022516"/>
    </source>
</evidence>
<dbReference type="Pfam" id="PF02606">
    <property type="entry name" value="LpxK"/>
    <property type="match status" value="1"/>
</dbReference>
<keyword evidence="9 13" id="KW-0418">Kinase</keyword>
<dbReference type="Proteomes" id="UP000182517">
    <property type="component" value="Chromosome"/>
</dbReference>
<dbReference type="GO" id="GO:0009029">
    <property type="term" value="F:lipid-A 4'-kinase activity"/>
    <property type="evidence" value="ECO:0007669"/>
    <property type="project" value="UniProtKB-UniRule"/>
</dbReference>
<protein>
    <recommendedName>
        <fullName evidence="4 13">Tetraacyldisaccharide 4'-kinase</fullName>
        <ecNumber evidence="3 13">2.7.1.130</ecNumber>
    </recommendedName>
    <alternativeName>
        <fullName evidence="12 13">Lipid A 4'-kinase</fullName>
    </alternativeName>
</protein>
<evidence type="ECO:0000256" key="4">
    <source>
        <dbReference type="ARBA" id="ARBA00016436"/>
    </source>
</evidence>
<accession>A0A1L3GL66</accession>
<name>A0A1L3GL66_9BACT</name>
<feature type="binding site" evidence="13">
    <location>
        <begin position="67"/>
        <end position="74"/>
    </location>
    <ligand>
        <name>ATP</name>
        <dbReference type="ChEBI" id="CHEBI:30616"/>
    </ligand>
</feature>
<dbReference type="OrthoDB" id="9766423at2"/>
<keyword evidence="7 13" id="KW-0808">Transferase</keyword>
<evidence type="ECO:0000313" key="14">
    <source>
        <dbReference type="EMBL" id="APG26631.1"/>
    </source>
</evidence>
<evidence type="ECO:0000256" key="12">
    <source>
        <dbReference type="ARBA" id="ARBA00029757"/>
    </source>
</evidence>
<evidence type="ECO:0000256" key="8">
    <source>
        <dbReference type="ARBA" id="ARBA00022741"/>
    </source>
</evidence>
<keyword evidence="5 13" id="KW-0444">Lipid biosynthesis</keyword>
<evidence type="ECO:0000256" key="13">
    <source>
        <dbReference type="HAMAP-Rule" id="MF_00409"/>
    </source>
</evidence>
<comment type="pathway">
    <text evidence="2 13">Glycolipid biosynthesis; lipid IV(A) biosynthesis; lipid IV(A) from (3R)-3-hydroxytetradecanoyl-[acyl-carrier-protein] and UDP-N-acetyl-alpha-D-glucosamine: step 6/6.</text>
</comment>
<dbReference type="GO" id="GO:0009245">
    <property type="term" value="P:lipid A biosynthetic process"/>
    <property type="evidence" value="ECO:0007669"/>
    <property type="project" value="UniProtKB-UniRule"/>
</dbReference>
<dbReference type="InterPro" id="IPR003758">
    <property type="entry name" value="LpxK"/>
</dbReference>
<evidence type="ECO:0000256" key="6">
    <source>
        <dbReference type="ARBA" id="ARBA00022556"/>
    </source>
</evidence>